<proteinExistence type="inferred from homology"/>
<evidence type="ECO:0000256" key="2">
    <source>
        <dbReference type="ARBA" id="ARBA00023125"/>
    </source>
</evidence>
<dbReference type="EMBL" id="KZ806152">
    <property type="protein sequence ID" value="PVH90688.1"/>
    <property type="molecule type" value="Genomic_DNA"/>
</dbReference>
<dbReference type="PANTHER" id="PTHR13710:SF105">
    <property type="entry name" value="ATP-DEPENDENT DNA HELICASE Q1"/>
    <property type="match status" value="1"/>
</dbReference>
<comment type="catalytic activity">
    <reaction evidence="4">
        <text>Couples ATP hydrolysis with the unwinding of duplex DNA by translocating in the 3'-5' direction.</text>
        <dbReference type="EC" id="5.6.2.4"/>
    </reaction>
</comment>
<accession>A0A2V1CY74</accession>
<dbReference type="OrthoDB" id="3925403at2759"/>
<evidence type="ECO:0000256" key="4">
    <source>
        <dbReference type="ARBA" id="ARBA00034617"/>
    </source>
</evidence>
<dbReference type="SMART" id="SM00490">
    <property type="entry name" value="HELICc"/>
    <property type="match status" value="1"/>
</dbReference>
<dbReference type="Pfam" id="PF00271">
    <property type="entry name" value="Helicase_C"/>
    <property type="match status" value="1"/>
</dbReference>
<dbReference type="Gene3D" id="3.40.50.300">
    <property type="entry name" value="P-loop containing nucleotide triphosphate hydrolases"/>
    <property type="match status" value="1"/>
</dbReference>
<keyword evidence="8" id="KW-1185">Reference proteome</keyword>
<evidence type="ECO:0000256" key="5">
    <source>
        <dbReference type="ARBA" id="ARBA00034808"/>
    </source>
</evidence>
<dbReference type="GO" id="GO:0043138">
    <property type="term" value="F:3'-5' DNA helicase activity"/>
    <property type="evidence" value="ECO:0007669"/>
    <property type="project" value="UniProtKB-EC"/>
</dbReference>
<dbReference type="SUPFAM" id="SSF52540">
    <property type="entry name" value="P-loop containing nucleoside triphosphate hydrolases"/>
    <property type="match status" value="1"/>
</dbReference>
<dbReference type="GO" id="GO:0003677">
    <property type="term" value="F:DNA binding"/>
    <property type="evidence" value="ECO:0007669"/>
    <property type="project" value="UniProtKB-KW"/>
</dbReference>
<dbReference type="AlphaFoldDB" id="A0A2V1CY74"/>
<protein>
    <recommendedName>
        <fullName evidence="5">DNA 3'-5' helicase</fullName>
        <ecNumber evidence="5">5.6.2.4</ecNumber>
    </recommendedName>
</protein>
<dbReference type="PROSITE" id="PS51194">
    <property type="entry name" value="HELICASE_CTER"/>
    <property type="match status" value="1"/>
</dbReference>
<dbReference type="STRING" id="97972.A0A2V1CY74"/>
<keyword evidence="2" id="KW-0238">DNA-binding</keyword>
<comment type="similarity">
    <text evidence="1">Belongs to the helicase family. RecQ subfamily.</text>
</comment>
<dbReference type="PANTHER" id="PTHR13710">
    <property type="entry name" value="DNA HELICASE RECQ FAMILY MEMBER"/>
    <property type="match status" value="1"/>
</dbReference>
<name>A0A2V1CY74_9PLEO</name>
<keyword evidence="7" id="KW-0378">Hydrolase</keyword>
<dbReference type="GO" id="GO:0005694">
    <property type="term" value="C:chromosome"/>
    <property type="evidence" value="ECO:0007669"/>
    <property type="project" value="TreeGrafter"/>
</dbReference>
<dbReference type="GO" id="GO:0000724">
    <property type="term" value="P:double-strand break repair via homologous recombination"/>
    <property type="evidence" value="ECO:0007669"/>
    <property type="project" value="TreeGrafter"/>
</dbReference>
<dbReference type="Proteomes" id="UP000244855">
    <property type="component" value="Unassembled WGS sequence"/>
</dbReference>
<dbReference type="EC" id="5.6.2.4" evidence="5"/>
<gene>
    <name evidence="7" type="ORF">DM02DRAFT_547309</name>
</gene>
<dbReference type="GO" id="GO:0016787">
    <property type="term" value="F:hydrolase activity"/>
    <property type="evidence" value="ECO:0007669"/>
    <property type="project" value="UniProtKB-KW"/>
</dbReference>
<evidence type="ECO:0000256" key="3">
    <source>
        <dbReference type="ARBA" id="ARBA00023235"/>
    </source>
</evidence>
<evidence type="ECO:0000259" key="6">
    <source>
        <dbReference type="PROSITE" id="PS51194"/>
    </source>
</evidence>
<evidence type="ECO:0000256" key="1">
    <source>
        <dbReference type="ARBA" id="ARBA00005446"/>
    </source>
</evidence>
<dbReference type="InterPro" id="IPR027417">
    <property type="entry name" value="P-loop_NTPase"/>
</dbReference>
<sequence>MGLPGKEQCQWFRGSTTRPNIRYQVHDYDAEKEEEEVEALVGELKRRHPHGQVIVYCSSVAKTVRLAEVLQCVCYHRNVGSQEEKERLVGQLTSGSQQVFTATNALGLGVDAPTIRAVVHVGAVRKVRHYAQESGRAGRDGQASEAIIMRGFRVSRRGITAVPFPKDAEEEMVELIGGDGCIREVLDQAMDGREDRRGCGQGEERCQRCDGLGERADTDDEVTDGDECDEHEFEQQMSARRAQADRVHRQEAQDAMEVGRLEELMEEWKDGCQRCRAWGVRGDGHDIGSCQKEMAEEIRQGIEDFTSRKQWARFSCCFECGLPQSVCESFALDTASGGYHKQSGVDCQYGGVLVEMVFSVWSRHVDLVGDMLQAAMEQDGWMAQTEREREDGPGMGAIGRWFCEKKRWGGIEVNKMSWFIVQVMGGESRA</sequence>
<dbReference type="GO" id="GO:0005737">
    <property type="term" value="C:cytoplasm"/>
    <property type="evidence" value="ECO:0007669"/>
    <property type="project" value="TreeGrafter"/>
</dbReference>
<evidence type="ECO:0000313" key="8">
    <source>
        <dbReference type="Proteomes" id="UP000244855"/>
    </source>
</evidence>
<reference evidence="7 8" key="1">
    <citation type="journal article" date="2018" name="Sci. Rep.">
        <title>Comparative genomics provides insights into the lifestyle and reveals functional heterogeneity of dark septate endophytic fungi.</title>
        <authorList>
            <person name="Knapp D.G."/>
            <person name="Nemeth J.B."/>
            <person name="Barry K."/>
            <person name="Hainaut M."/>
            <person name="Henrissat B."/>
            <person name="Johnson J."/>
            <person name="Kuo A."/>
            <person name="Lim J.H.P."/>
            <person name="Lipzen A."/>
            <person name="Nolan M."/>
            <person name="Ohm R.A."/>
            <person name="Tamas L."/>
            <person name="Grigoriev I.V."/>
            <person name="Spatafora J.W."/>
            <person name="Nagy L.G."/>
            <person name="Kovacs G.M."/>
        </authorList>
    </citation>
    <scope>NUCLEOTIDE SEQUENCE [LARGE SCALE GENOMIC DNA]</scope>
    <source>
        <strain evidence="7 8">DSE2036</strain>
    </source>
</reference>
<organism evidence="7 8">
    <name type="scientific">Periconia macrospinosa</name>
    <dbReference type="NCBI Taxonomy" id="97972"/>
    <lineage>
        <taxon>Eukaryota</taxon>
        <taxon>Fungi</taxon>
        <taxon>Dikarya</taxon>
        <taxon>Ascomycota</taxon>
        <taxon>Pezizomycotina</taxon>
        <taxon>Dothideomycetes</taxon>
        <taxon>Pleosporomycetidae</taxon>
        <taxon>Pleosporales</taxon>
        <taxon>Massarineae</taxon>
        <taxon>Periconiaceae</taxon>
        <taxon>Periconia</taxon>
    </lineage>
</organism>
<dbReference type="GO" id="GO:0009378">
    <property type="term" value="F:four-way junction helicase activity"/>
    <property type="evidence" value="ECO:0007669"/>
    <property type="project" value="TreeGrafter"/>
</dbReference>
<evidence type="ECO:0000313" key="7">
    <source>
        <dbReference type="EMBL" id="PVH90688.1"/>
    </source>
</evidence>
<feature type="domain" description="Helicase C-terminal" evidence="6">
    <location>
        <begin position="36"/>
        <end position="189"/>
    </location>
</feature>
<keyword evidence="3" id="KW-0413">Isomerase</keyword>
<dbReference type="InterPro" id="IPR001650">
    <property type="entry name" value="Helicase_C-like"/>
</dbReference>